<evidence type="ECO:0000313" key="2">
    <source>
        <dbReference type="Proteomes" id="UP000807342"/>
    </source>
</evidence>
<protein>
    <submittedName>
        <fullName evidence="1">Uncharacterized protein</fullName>
    </submittedName>
</protein>
<reference evidence="1" key="1">
    <citation type="submission" date="2020-11" db="EMBL/GenBank/DDBJ databases">
        <authorList>
            <consortium name="DOE Joint Genome Institute"/>
            <person name="Ahrendt S."/>
            <person name="Riley R."/>
            <person name="Andreopoulos W."/>
            <person name="Labutti K."/>
            <person name="Pangilinan J."/>
            <person name="Ruiz-Duenas F.J."/>
            <person name="Barrasa J.M."/>
            <person name="Sanchez-Garcia M."/>
            <person name="Camarero S."/>
            <person name="Miyauchi S."/>
            <person name="Serrano A."/>
            <person name="Linde D."/>
            <person name="Babiker R."/>
            <person name="Drula E."/>
            <person name="Ayuso-Fernandez I."/>
            <person name="Pacheco R."/>
            <person name="Padilla G."/>
            <person name="Ferreira P."/>
            <person name="Barriuso J."/>
            <person name="Kellner H."/>
            <person name="Castanera R."/>
            <person name="Alfaro M."/>
            <person name="Ramirez L."/>
            <person name="Pisabarro A.G."/>
            <person name="Kuo A."/>
            <person name="Tritt A."/>
            <person name="Lipzen A."/>
            <person name="He G."/>
            <person name="Yan M."/>
            <person name="Ng V."/>
            <person name="Cullen D."/>
            <person name="Martin F."/>
            <person name="Rosso M.-N."/>
            <person name="Henrissat B."/>
            <person name="Hibbett D."/>
            <person name="Martinez A.T."/>
            <person name="Grigoriev I.V."/>
        </authorList>
    </citation>
    <scope>NUCLEOTIDE SEQUENCE</scope>
    <source>
        <strain evidence="1">MF-IS2</strain>
    </source>
</reference>
<dbReference type="Proteomes" id="UP000807342">
    <property type="component" value="Unassembled WGS sequence"/>
</dbReference>
<proteinExistence type="predicted"/>
<dbReference type="SUPFAM" id="SSF52047">
    <property type="entry name" value="RNI-like"/>
    <property type="match status" value="1"/>
</dbReference>
<comment type="caution">
    <text evidence="1">The sequence shown here is derived from an EMBL/GenBank/DDBJ whole genome shotgun (WGS) entry which is preliminary data.</text>
</comment>
<dbReference type="AlphaFoldDB" id="A0A9P5X128"/>
<evidence type="ECO:0000313" key="1">
    <source>
        <dbReference type="EMBL" id="KAF9441380.1"/>
    </source>
</evidence>
<organism evidence="1 2">
    <name type="scientific">Macrolepiota fuliginosa MF-IS2</name>
    <dbReference type="NCBI Taxonomy" id="1400762"/>
    <lineage>
        <taxon>Eukaryota</taxon>
        <taxon>Fungi</taxon>
        <taxon>Dikarya</taxon>
        <taxon>Basidiomycota</taxon>
        <taxon>Agaricomycotina</taxon>
        <taxon>Agaricomycetes</taxon>
        <taxon>Agaricomycetidae</taxon>
        <taxon>Agaricales</taxon>
        <taxon>Agaricineae</taxon>
        <taxon>Agaricaceae</taxon>
        <taxon>Macrolepiota</taxon>
    </lineage>
</organism>
<dbReference type="EMBL" id="MU151931">
    <property type="protein sequence ID" value="KAF9441380.1"/>
    <property type="molecule type" value="Genomic_DNA"/>
</dbReference>
<gene>
    <name evidence="1" type="ORF">P691DRAFT_766356</name>
</gene>
<dbReference type="OrthoDB" id="3232644at2759"/>
<name>A0A9P5X128_9AGAR</name>
<keyword evidence="2" id="KW-1185">Reference proteome</keyword>
<sequence>MSAKEAYKKPPIDIETLPDELLAEVFRHATWVPYGIDPSDLVIKRLQSSRAGEIVKEYRLSLVTRRYLIRACKKWYRLGLLYLYEWLLIRKAKNLQCIVDTAEAFLSGTDDVRIGWCTKRIDIGLRLTGGETQSHIDEIGPLLLRLLRAVPNLEVLTIGNCYDYSWIHPHVSHSYCPKLSTLNWVNNYKTLEPQTWHHFLHSHPNLIYINPSATTLSERHTPTLLTHTLLGWTTGFNSPIPINTCFTSLQRLSINLHGPSIADPPRYENLITCPIPSLDTLQLNFASFHRHMDLDFDLSTIQPIFRFFPNLRRVDLRGGAGCARMFGEAEETGDGVLVTDFGAYCERGAQAVYGADFG</sequence>
<dbReference type="InterPro" id="IPR032675">
    <property type="entry name" value="LRR_dom_sf"/>
</dbReference>
<accession>A0A9P5X128</accession>
<dbReference type="Gene3D" id="3.80.10.10">
    <property type="entry name" value="Ribonuclease Inhibitor"/>
    <property type="match status" value="1"/>
</dbReference>